<feature type="region of interest" description="Disordered" evidence="1">
    <location>
        <begin position="399"/>
        <end position="426"/>
    </location>
</feature>
<reference evidence="2" key="1">
    <citation type="submission" date="2020-05" db="EMBL/GenBank/DDBJ databases">
        <title>Phylogenomic resolution of chytrid fungi.</title>
        <authorList>
            <person name="Stajich J.E."/>
            <person name="Amses K."/>
            <person name="Simmons R."/>
            <person name="Seto K."/>
            <person name="Myers J."/>
            <person name="Bonds A."/>
            <person name="Quandt C.A."/>
            <person name="Barry K."/>
            <person name="Liu P."/>
            <person name="Grigoriev I."/>
            <person name="Longcore J.E."/>
            <person name="James T.Y."/>
        </authorList>
    </citation>
    <scope>NUCLEOTIDE SEQUENCE</scope>
    <source>
        <strain evidence="2">JEL0513</strain>
    </source>
</reference>
<keyword evidence="3" id="KW-1185">Reference proteome</keyword>
<feature type="region of interest" description="Disordered" evidence="1">
    <location>
        <begin position="111"/>
        <end position="139"/>
    </location>
</feature>
<dbReference type="AlphaFoldDB" id="A0AAD5SPH5"/>
<evidence type="ECO:0000313" key="2">
    <source>
        <dbReference type="EMBL" id="KAJ3088443.1"/>
    </source>
</evidence>
<accession>A0AAD5SPH5</accession>
<dbReference type="EMBL" id="JADGJH010003852">
    <property type="protein sequence ID" value="KAJ3088443.1"/>
    <property type="molecule type" value="Genomic_DNA"/>
</dbReference>
<organism evidence="2 3">
    <name type="scientific">Physocladia obscura</name>
    <dbReference type="NCBI Taxonomy" id="109957"/>
    <lineage>
        <taxon>Eukaryota</taxon>
        <taxon>Fungi</taxon>
        <taxon>Fungi incertae sedis</taxon>
        <taxon>Chytridiomycota</taxon>
        <taxon>Chytridiomycota incertae sedis</taxon>
        <taxon>Chytridiomycetes</taxon>
        <taxon>Chytridiales</taxon>
        <taxon>Chytriomycetaceae</taxon>
        <taxon>Physocladia</taxon>
    </lineage>
</organism>
<evidence type="ECO:0000313" key="3">
    <source>
        <dbReference type="Proteomes" id="UP001211907"/>
    </source>
</evidence>
<feature type="compositionally biased region" description="Basic and acidic residues" evidence="1">
    <location>
        <begin position="121"/>
        <end position="139"/>
    </location>
</feature>
<feature type="region of interest" description="Disordered" evidence="1">
    <location>
        <begin position="447"/>
        <end position="512"/>
    </location>
</feature>
<comment type="caution">
    <text evidence="2">The sequence shown here is derived from an EMBL/GenBank/DDBJ whole genome shotgun (WGS) entry which is preliminary data.</text>
</comment>
<proteinExistence type="predicted"/>
<evidence type="ECO:0000256" key="1">
    <source>
        <dbReference type="SAM" id="MobiDB-lite"/>
    </source>
</evidence>
<name>A0AAD5SPH5_9FUNG</name>
<dbReference type="Proteomes" id="UP001211907">
    <property type="component" value="Unassembled WGS sequence"/>
</dbReference>
<gene>
    <name evidence="2" type="ORF">HK100_008037</name>
</gene>
<feature type="compositionally biased region" description="Low complexity" evidence="1">
    <location>
        <begin position="447"/>
        <end position="458"/>
    </location>
</feature>
<protein>
    <submittedName>
        <fullName evidence="2">Uncharacterized protein</fullName>
    </submittedName>
</protein>
<sequence length="518" mass="56395">MEIIERIDSTDSKSSAELCSIISSDSIGLAFAWPGSLERCTNDSAGLFYTPLSSKINGNENNLHRLSFPANSLPFTVSPGHNGGVNLQKPRGLPIPSLPLLAPSINTKQIPATPVSALPQESRDDSSQKYDFDTSHPHRYQDSELRQQYRRAFEQHRSSFSTAVLTYTTAKSSGSKLLKIKRRYSSPTRATATVASSRRFSFINTHNDNISSVNHHHLHHCHHHHYGYYRQIMSLSKPPKKIDVIKTKIQSLFAVRATTNTFIAKNTESAMTEAETDFYPEATPVVENNKKNYYCLNNNNPIVMVKNTATLATTTLTADPYTNISPVKKKSSPVTSAAVRTKTAATLTVSAEQRFKTLQQLQPQLHQQQQQVLSKSTGMLSPVMEFEFENLLLPPAAVANSSSGGGGSSGTEAKERPLSSLSNSNYLSPSPAPSLLYRNSSVSSKPSLSLHVSGSGSVAGDGGEEGGEFLMMMFPPPLPSSSDGNPASSGTFIPLPDDAAKGPRSRRTSKNLHVEFIL</sequence>